<dbReference type="Pfam" id="PF12005">
    <property type="entry name" value="DUF3499"/>
    <property type="match status" value="1"/>
</dbReference>
<comment type="caution">
    <text evidence="2">The sequence shown here is derived from an EMBL/GenBank/DDBJ whole genome shotgun (WGS) entry which is preliminary data.</text>
</comment>
<name>A0ABQ6VF09_9CORY</name>
<dbReference type="InterPro" id="IPR021888">
    <property type="entry name" value="DUF3499"/>
</dbReference>
<feature type="compositionally biased region" description="Basic residues" evidence="1">
    <location>
        <begin position="134"/>
        <end position="154"/>
    </location>
</feature>
<feature type="compositionally biased region" description="Basic and acidic residues" evidence="1">
    <location>
        <begin position="95"/>
        <end position="127"/>
    </location>
</feature>
<sequence length="154" mass="17392">MTPVTLIRQCSRPGCCTPAIATLEFNYASQMAIIGPLIAVPNPHRWDLCEEHARRTTAPHGWQLSITNPYLLGETGTEAPDIDDDELSAMAEAVRHAHEHEAADSIRLKELEEEHRASRVQRRDDHPVPTGLHPARRNLPRPTPRRHLRAVRND</sequence>
<dbReference type="RefSeq" id="WP_151843802.1">
    <property type="nucleotide sequence ID" value="NZ_WBZJ01000001.1"/>
</dbReference>
<proteinExistence type="predicted"/>
<evidence type="ECO:0000256" key="1">
    <source>
        <dbReference type="SAM" id="MobiDB-lite"/>
    </source>
</evidence>
<gene>
    <name evidence="2" type="ORF">F8377_02055</name>
</gene>
<organism evidence="2 3">
    <name type="scientific">Corynebacterium zhongnanshanii</name>
    <dbReference type="NCBI Taxonomy" id="2768834"/>
    <lineage>
        <taxon>Bacteria</taxon>
        <taxon>Bacillati</taxon>
        <taxon>Actinomycetota</taxon>
        <taxon>Actinomycetes</taxon>
        <taxon>Mycobacteriales</taxon>
        <taxon>Corynebacteriaceae</taxon>
        <taxon>Corynebacterium</taxon>
    </lineage>
</organism>
<reference evidence="2 3" key="1">
    <citation type="submission" date="2019-10" db="EMBL/GenBank/DDBJ databases">
        <title>Corynebacterium sp novel species isolated from the respiratory tract of Marmot.</title>
        <authorList>
            <person name="Zhang G."/>
        </authorList>
    </citation>
    <scope>NUCLEOTIDE SEQUENCE [LARGE SCALE GENOMIC DNA]</scope>
    <source>
        <strain evidence="2 3">336</strain>
    </source>
</reference>
<protein>
    <submittedName>
        <fullName evidence="2">DUF3499 domain-containing protein</fullName>
    </submittedName>
</protein>
<keyword evidence="3" id="KW-1185">Reference proteome</keyword>
<accession>A0ABQ6VF09</accession>
<evidence type="ECO:0000313" key="2">
    <source>
        <dbReference type="EMBL" id="KAB3522970.1"/>
    </source>
</evidence>
<dbReference type="EMBL" id="WBZJ01000001">
    <property type="protein sequence ID" value="KAB3522970.1"/>
    <property type="molecule type" value="Genomic_DNA"/>
</dbReference>
<feature type="region of interest" description="Disordered" evidence="1">
    <location>
        <begin position="95"/>
        <end position="154"/>
    </location>
</feature>
<evidence type="ECO:0000313" key="3">
    <source>
        <dbReference type="Proteomes" id="UP000436181"/>
    </source>
</evidence>
<dbReference type="Proteomes" id="UP000436181">
    <property type="component" value="Unassembled WGS sequence"/>
</dbReference>